<dbReference type="Gene3D" id="1.10.1220.10">
    <property type="entry name" value="Met repressor-like"/>
    <property type="match status" value="1"/>
</dbReference>
<dbReference type="AlphaFoldDB" id="A0A255EE34"/>
<dbReference type="SUPFAM" id="SSF47598">
    <property type="entry name" value="Ribbon-helix-helix"/>
    <property type="match status" value="1"/>
</dbReference>
<dbReference type="Proteomes" id="UP000216300">
    <property type="component" value="Unassembled WGS sequence"/>
</dbReference>
<accession>A0A255EMA1</accession>
<reference evidence="4 5" key="1">
    <citation type="submission" date="2017-07" db="EMBL/GenBank/DDBJ databases">
        <title>Draft whole genome sequences of clinical Proprionibacteriaceae strains.</title>
        <authorList>
            <person name="Bernier A.-M."/>
            <person name="Bernard K."/>
            <person name="Domingo M.-C."/>
        </authorList>
    </citation>
    <scope>NUCLEOTIDE SEQUENCE [LARGE SCALE GENOMIC DNA]</scope>
    <source>
        <strain evidence="3 4">NML 150081</strain>
        <strain evidence="2 5">NML 160184</strain>
    </source>
</reference>
<keyword evidence="2" id="KW-0808">Transferase</keyword>
<evidence type="ECO:0000313" key="3">
    <source>
        <dbReference type="EMBL" id="OYN92111.1"/>
    </source>
</evidence>
<name>A0A255EE34_9ACTN</name>
<dbReference type="InterPro" id="IPR010985">
    <property type="entry name" value="Ribbon_hlx_hlx"/>
</dbReference>
<dbReference type="EMBL" id="NMVJ01000001">
    <property type="protein sequence ID" value="OYN92111.1"/>
    <property type="molecule type" value="Genomic_DNA"/>
</dbReference>
<dbReference type="OrthoDB" id="5193907at2"/>
<gene>
    <name evidence="3" type="ORF">CGZ91_00915</name>
    <name evidence="2" type="ORF">CGZ92_05935</name>
</gene>
<proteinExistence type="predicted"/>
<accession>A0A255EE34</accession>
<dbReference type="EMBL" id="NMVI01000015">
    <property type="protein sequence ID" value="OYN87805.1"/>
    <property type="molecule type" value="Genomic_DNA"/>
</dbReference>
<dbReference type="InterPro" id="IPR008651">
    <property type="entry name" value="Uncharacterised_HicB"/>
</dbReference>
<evidence type="ECO:0000313" key="5">
    <source>
        <dbReference type="Proteomes" id="UP000216533"/>
    </source>
</evidence>
<keyword evidence="2" id="KW-0418">Kinase</keyword>
<organism evidence="2 5">
    <name type="scientific">Parenemella sanctibonifatiensis</name>
    <dbReference type="NCBI Taxonomy" id="2016505"/>
    <lineage>
        <taxon>Bacteria</taxon>
        <taxon>Bacillati</taxon>
        <taxon>Actinomycetota</taxon>
        <taxon>Actinomycetes</taxon>
        <taxon>Propionibacteriales</taxon>
        <taxon>Propionibacteriaceae</taxon>
        <taxon>Parenemella</taxon>
    </lineage>
</organism>
<evidence type="ECO:0000256" key="1">
    <source>
        <dbReference type="SAM" id="MobiDB-lite"/>
    </source>
</evidence>
<sequence length="154" mass="17130">MDLTPYLDQLRDSLLRGSEDEASTRRLLDQLEPSFRLTVMQLLSDAAAGLSHDLPPDTEIQVRLVGRDPYLHVEIGQPIAPPPPPEPEEDRSATRITLRLPDGVKRRADEAAEAEGISLNAWITNAVRHAAEPGRNRGSRHRRGMLGNQMTGWV</sequence>
<feature type="region of interest" description="Disordered" evidence="1">
    <location>
        <begin position="132"/>
        <end position="154"/>
    </location>
</feature>
<feature type="region of interest" description="Disordered" evidence="1">
    <location>
        <begin position="74"/>
        <end position="93"/>
    </location>
</feature>
<comment type="caution">
    <text evidence="2">The sequence shown here is derived from an EMBL/GenBank/DDBJ whole genome shotgun (WGS) entry which is preliminary data.</text>
</comment>
<dbReference type="GO" id="GO:0006355">
    <property type="term" value="P:regulation of DNA-templated transcription"/>
    <property type="evidence" value="ECO:0007669"/>
    <property type="project" value="InterPro"/>
</dbReference>
<dbReference type="Proteomes" id="UP000216533">
    <property type="component" value="Unassembled WGS sequence"/>
</dbReference>
<dbReference type="GO" id="GO:0016301">
    <property type="term" value="F:kinase activity"/>
    <property type="evidence" value="ECO:0007669"/>
    <property type="project" value="UniProtKB-KW"/>
</dbReference>
<dbReference type="RefSeq" id="WP_094450471.1">
    <property type="nucleotide sequence ID" value="NZ_NMVI01000015.1"/>
</dbReference>
<dbReference type="NCBIfam" id="NF041551">
    <property type="entry name" value="YlcI_YnfO_N"/>
    <property type="match status" value="1"/>
</dbReference>
<protein>
    <submittedName>
        <fullName evidence="2">Histidine kinase</fullName>
    </submittedName>
</protein>
<dbReference type="Pfam" id="PF05534">
    <property type="entry name" value="HicB"/>
    <property type="match status" value="1"/>
</dbReference>
<keyword evidence="4" id="KW-1185">Reference proteome</keyword>
<evidence type="ECO:0000313" key="2">
    <source>
        <dbReference type="EMBL" id="OYN87805.1"/>
    </source>
</evidence>
<dbReference type="InterPro" id="IPR013321">
    <property type="entry name" value="Arc_rbn_hlx_hlx"/>
</dbReference>
<evidence type="ECO:0000313" key="4">
    <source>
        <dbReference type="Proteomes" id="UP000216300"/>
    </source>
</evidence>